<dbReference type="EMBL" id="CP048649">
    <property type="protein sequence ID" value="QIB68400.1"/>
    <property type="molecule type" value="Genomic_DNA"/>
</dbReference>
<keyword evidence="10" id="KW-0902">Two-component regulatory system</keyword>
<comment type="catalytic activity">
    <reaction evidence="1">
        <text>ATP + protein L-histidine = ADP + protein N-phospho-L-histidine.</text>
        <dbReference type="EC" id="2.7.13.3"/>
    </reaction>
</comment>
<dbReference type="Gene3D" id="1.10.287.560">
    <property type="entry name" value="Histidine kinase CheA-like, homodimeric domain"/>
    <property type="match status" value="1"/>
</dbReference>
<evidence type="ECO:0000259" key="16">
    <source>
        <dbReference type="PROSITE" id="PS50894"/>
    </source>
</evidence>
<feature type="modified residue" description="Phosphohistidine" evidence="12">
    <location>
        <position position="49"/>
    </location>
</feature>
<dbReference type="PANTHER" id="PTHR43395">
    <property type="entry name" value="SENSOR HISTIDINE KINASE CHEA"/>
    <property type="match status" value="1"/>
</dbReference>
<dbReference type="InterPro" id="IPR002545">
    <property type="entry name" value="CheW-lke_dom"/>
</dbReference>
<dbReference type="RefSeq" id="WP_163065267.1">
    <property type="nucleotide sequence ID" value="NZ_CP048649.1"/>
</dbReference>
<keyword evidence="7" id="KW-0547">Nucleotide-binding</keyword>
<dbReference type="InterPro" id="IPR005467">
    <property type="entry name" value="His_kinase_dom"/>
</dbReference>
<name>A0A858BTY3_9FIRM</name>
<evidence type="ECO:0000256" key="10">
    <source>
        <dbReference type="ARBA" id="ARBA00023012"/>
    </source>
</evidence>
<evidence type="ECO:0000256" key="5">
    <source>
        <dbReference type="ARBA" id="ARBA00022553"/>
    </source>
</evidence>
<feature type="compositionally biased region" description="Low complexity" evidence="13">
    <location>
        <begin position="310"/>
        <end position="319"/>
    </location>
</feature>
<dbReference type="InterPro" id="IPR036097">
    <property type="entry name" value="HisK_dim/P_sf"/>
</dbReference>
<dbReference type="InterPro" id="IPR037006">
    <property type="entry name" value="CheA-like_homodim_sf"/>
</dbReference>
<dbReference type="AlphaFoldDB" id="A0A858BTY3"/>
<keyword evidence="6" id="KW-0808">Transferase</keyword>
<dbReference type="InterPro" id="IPR003594">
    <property type="entry name" value="HATPase_dom"/>
</dbReference>
<keyword evidence="4" id="KW-0145">Chemotaxis</keyword>
<dbReference type="InterPro" id="IPR036641">
    <property type="entry name" value="HPT_dom_sf"/>
</dbReference>
<dbReference type="InterPro" id="IPR036061">
    <property type="entry name" value="CheW-like_dom_sf"/>
</dbReference>
<keyword evidence="5 12" id="KW-0597">Phosphoprotein</keyword>
<dbReference type="InterPro" id="IPR004358">
    <property type="entry name" value="Sig_transdc_His_kin-like_C"/>
</dbReference>
<dbReference type="SMART" id="SM00387">
    <property type="entry name" value="HATPase_c"/>
    <property type="match status" value="1"/>
</dbReference>
<dbReference type="SUPFAM" id="SSF47384">
    <property type="entry name" value="Homodimeric domain of signal transducing histidine kinase"/>
    <property type="match status" value="1"/>
</dbReference>
<dbReference type="CDD" id="cd00088">
    <property type="entry name" value="HPT"/>
    <property type="match status" value="1"/>
</dbReference>
<feature type="domain" description="Histidine kinase" evidence="14">
    <location>
        <begin position="363"/>
        <end position="569"/>
    </location>
</feature>
<dbReference type="SUPFAM" id="SSF50341">
    <property type="entry name" value="CheW-like"/>
    <property type="match status" value="2"/>
</dbReference>
<evidence type="ECO:0000256" key="9">
    <source>
        <dbReference type="ARBA" id="ARBA00022840"/>
    </source>
</evidence>
<dbReference type="KEGG" id="abut:Ami103574_03295"/>
<dbReference type="Gene3D" id="2.40.50.180">
    <property type="entry name" value="CheA-289, Domain 4"/>
    <property type="match status" value="1"/>
</dbReference>
<evidence type="ECO:0000256" key="12">
    <source>
        <dbReference type="PROSITE-ProRule" id="PRU00110"/>
    </source>
</evidence>
<evidence type="ECO:0000256" key="7">
    <source>
        <dbReference type="ARBA" id="ARBA00022741"/>
    </source>
</evidence>
<feature type="domain" description="HPt" evidence="16">
    <location>
        <begin position="1"/>
        <end position="109"/>
    </location>
</feature>
<dbReference type="PANTHER" id="PTHR43395:SF10">
    <property type="entry name" value="CHEMOTAXIS PROTEIN CHEA"/>
    <property type="match status" value="1"/>
</dbReference>
<evidence type="ECO:0000313" key="18">
    <source>
        <dbReference type="Proteomes" id="UP000466848"/>
    </source>
</evidence>
<organism evidence="17 18">
    <name type="scientific">Aminipila butyrica</name>
    <dbReference type="NCBI Taxonomy" id="433296"/>
    <lineage>
        <taxon>Bacteria</taxon>
        <taxon>Bacillati</taxon>
        <taxon>Bacillota</taxon>
        <taxon>Clostridia</taxon>
        <taxon>Peptostreptococcales</taxon>
        <taxon>Anaerovoracaceae</taxon>
        <taxon>Aminipila</taxon>
    </lineage>
</organism>
<accession>A0A858BTY3</accession>
<dbReference type="SMART" id="SM00260">
    <property type="entry name" value="CheW"/>
    <property type="match status" value="2"/>
</dbReference>
<reference evidence="17 18" key="1">
    <citation type="submission" date="2020-02" db="EMBL/GenBank/DDBJ databases">
        <authorList>
            <person name="Kim Y.B."/>
            <person name="Roh S.W."/>
        </authorList>
    </citation>
    <scope>NUCLEOTIDE SEQUENCE [LARGE SCALE GENOMIC DNA]</scope>
    <source>
        <strain evidence="17 18">DSM 103574</strain>
    </source>
</reference>
<evidence type="ECO:0000256" key="13">
    <source>
        <dbReference type="SAM" id="MobiDB-lite"/>
    </source>
</evidence>
<dbReference type="GO" id="GO:0006935">
    <property type="term" value="P:chemotaxis"/>
    <property type="evidence" value="ECO:0007669"/>
    <property type="project" value="UniProtKB-KW"/>
</dbReference>
<dbReference type="SMART" id="SM01231">
    <property type="entry name" value="H-kinase_dim"/>
    <property type="match status" value="1"/>
</dbReference>
<dbReference type="Proteomes" id="UP000466848">
    <property type="component" value="Chromosome"/>
</dbReference>
<evidence type="ECO:0000256" key="1">
    <source>
        <dbReference type="ARBA" id="ARBA00000085"/>
    </source>
</evidence>
<protein>
    <recommendedName>
        <fullName evidence="3">Chemotaxis protein CheA</fullName>
        <ecNumber evidence="2">2.7.13.3</ecNumber>
    </recommendedName>
</protein>
<feature type="domain" description="CheW-like" evidence="15">
    <location>
        <begin position="741"/>
        <end position="878"/>
    </location>
</feature>
<dbReference type="PROSITE" id="PS50894">
    <property type="entry name" value="HPT"/>
    <property type="match status" value="1"/>
</dbReference>
<dbReference type="InterPro" id="IPR051315">
    <property type="entry name" value="Bact_Chemotaxis_CheA"/>
</dbReference>
<evidence type="ECO:0000313" key="17">
    <source>
        <dbReference type="EMBL" id="QIB68400.1"/>
    </source>
</evidence>
<dbReference type="Pfam" id="PF02518">
    <property type="entry name" value="HATPase_c"/>
    <property type="match status" value="1"/>
</dbReference>
<dbReference type="CDD" id="cd16916">
    <property type="entry name" value="HATPase_CheA-like"/>
    <property type="match status" value="1"/>
</dbReference>
<dbReference type="GO" id="GO:0000155">
    <property type="term" value="F:phosphorelay sensor kinase activity"/>
    <property type="evidence" value="ECO:0007669"/>
    <property type="project" value="InterPro"/>
</dbReference>
<evidence type="ECO:0000256" key="6">
    <source>
        <dbReference type="ARBA" id="ARBA00022679"/>
    </source>
</evidence>
<dbReference type="InterPro" id="IPR004105">
    <property type="entry name" value="CheA-like_dim"/>
</dbReference>
<evidence type="ECO:0000256" key="11">
    <source>
        <dbReference type="ARBA" id="ARBA00035100"/>
    </source>
</evidence>
<evidence type="ECO:0000256" key="4">
    <source>
        <dbReference type="ARBA" id="ARBA00022500"/>
    </source>
</evidence>
<feature type="compositionally biased region" description="Basic and acidic residues" evidence="13">
    <location>
        <begin position="290"/>
        <end position="305"/>
    </location>
</feature>
<dbReference type="EC" id="2.7.13.3" evidence="2"/>
<dbReference type="Pfam" id="PF02895">
    <property type="entry name" value="H-kinase_dim"/>
    <property type="match status" value="1"/>
</dbReference>
<keyword evidence="9" id="KW-0067">ATP-binding</keyword>
<dbReference type="PROSITE" id="PS50109">
    <property type="entry name" value="HIS_KIN"/>
    <property type="match status" value="1"/>
</dbReference>
<dbReference type="InterPro" id="IPR036890">
    <property type="entry name" value="HATPase_C_sf"/>
</dbReference>
<dbReference type="GO" id="GO:0005524">
    <property type="term" value="F:ATP binding"/>
    <property type="evidence" value="ECO:0007669"/>
    <property type="project" value="UniProtKB-KW"/>
</dbReference>
<dbReference type="Gene3D" id="1.20.120.160">
    <property type="entry name" value="HPT domain"/>
    <property type="match status" value="1"/>
</dbReference>
<dbReference type="SUPFAM" id="SSF55874">
    <property type="entry name" value="ATPase domain of HSP90 chaperone/DNA topoisomerase II/histidine kinase"/>
    <property type="match status" value="1"/>
</dbReference>
<evidence type="ECO:0000256" key="3">
    <source>
        <dbReference type="ARBA" id="ARBA00021495"/>
    </source>
</evidence>
<feature type="region of interest" description="Disordered" evidence="13">
    <location>
        <begin position="277"/>
        <end position="319"/>
    </location>
</feature>
<proteinExistence type="predicted"/>
<gene>
    <name evidence="17" type="ORF">Ami103574_03295</name>
</gene>
<dbReference type="PRINTS" id="PR00344">
    <property type="entry name" value="BCTRLSENSOR"/>
</dbReference>
<evidence type="ECO:0000259" key="15">
    <source>
        <dbReference type="PROSITE" id="PS50851"/>
    </source>
</evidence>
<dbReference type="PROSITE" id="PS50851">
    <property type="entry name" value="CHEW"/>
    <property type="match status" value="2"/>
</dbReference>
<sequence>MDNGLDNMLDMYLFETNTLLEQLDELLMDAENADCFSADQINEIFRIMHTIKGSSAMMQFNSLMTVAHRIEDMFFVIRENGAVEEQYSQRLFNLMFKSSDFLKAQISLIEGGQQTDESADDIVGEIEHLLAVMKGQAEDQPVAAQAKTTAAAPTDQIAAASDKAHVNLDLSVKLYFDQGSGMESLRALMLLKNIAEVCVDEIVTTPSGIEATTEITQELIENGLLITFGCDQDFVNGLEIIKQDIYVDNYELLVTDNKASLNDAVIPVETKEAQLMEEKVLTPTVSENSNETKDAKKGKDEKVDSAKQPTTNTNSNNKTNLINVNLSKLDSLMALVGELVITQSMVTSSSDLKDLKLDNFTKDARQLRKLTTELQDIVMSVRMVPVAGVFQKMHRIVRDMSHTLGKDVQLVTVGNDTEIDKTIVDSIQDPLMHIVRNSMDHGIEPDVKDRIALGKPEKGTITLKAEHTGSEVIITISDDGRGMDPDKILASAKEKGLLTKPESEYTKKEILQLTLLPGFSTKELVTEFSGRGVGMDVVTKNIEKVGGNVYISSEVGEGTVTTFKIPLTLAIIDGMECRVSGYQFTIPIANIRQSFKATKEDIVYDAARGEMIQRGDEFITLVRLNNLYKIDGGIQDIEDGIIMWVEFAGSSYCLMVDELIGQHQVVVKPLPLYFGAYSLRNFGITGCTILGDGNISIILDVPNIFNFATGQLEDRKNVQKENGEETDVNDYILEDKTDNSMLKLLTFTVGDKSFAINTDYVTEIINVFSITQFPMLPDFIKGVTNVRGQIIPVLDMRLKLGNNQAVDTSSNKSCIIILEVNSTTLGILVDEVFLVADVEKSAVAPPPSNNKHDLITGIVEIEEMIHLIFDLSSLTKVA</sequence>
<comment type="function">
    <text evidence="11">Involved in the transmission of sensory signals from the chemoreceptors to the flagellar motors. CheA is autophosphorylated; it can transfer its phosphate group to either CheB or CheY.</text>
</comment>
<dbReference type="SMART" id="SM00073">
    <property type="entry name" value="HPT"/>
    <property type="match status" value="1"/>
</dbReference>
<keyword evidence="18" id="KW-1185">Reference proteome</keyword>
<dbReference type="Gene3D" id="3.30.565.10">
    <property type="entry name" value="Histidine kinase-like ATPase, C-terminal domain"/>
    <property type="match status" value="1"/>
</dbReference>
<evidence type="ECO:0000256" key="8">
    <source>
        <dbReference type="ARBA" id="ARBA00022777"/>
    </source>
</evidence>
<dbReference type="Gene3D" id="2.30.30.40">
    <property type="entry name" value="SH3 Domains"/>
    <property type="match status" value="2"/>
</dbReference>
<dbReference type="FunFam" id="3.30.565.10:FF:000016">
    <property type="entry name" value="Chemotaxis protein CheA, putative"/>
    <property type="match status" value="1"/>
</dbReference>
<evidence type="ECO:0000259" key="14">
    <source>
        <dbReference type="PROSITE" id="PS50109"/>
    </source>
</evidence>
<dbReference type="Pfam" id="PF01584">
    <property type="entry name" value="CheW"/>
    <property type="match status" value="2"/>
</dbReference>
<dbReference type="SUPFAM" id="SSF47226">
    <property type="entry name" value="Histidine-containing phosphotransfer domain, HPT domain"/>
    <property type="match status" value="1"/>
</dbReference>
<dbReference type="Pfam" id="PF01627">
    <property type="entry name" value="Hpt"/>
    <property type="match status" value="1"/>
</dbReference>
<keyword evidence="8" id="KW-0418">Kinase</keyword>
<dbReference type="InterPro" id="IPR008207">
    <property type="entry name" value="Sig_transdc_His_kin_Hpt_dom"/>
</dbReference>
<dbReference type="GO" id="GO:0005737">
    <property type="term" value="C:cytoplasm"/>
    <property type="evidence" value="ECO:0007669"/>
    <property type="project" value="InterPro"/>
</dbReference>
<evidence type="ECO:0000256" key="2">
    <source>
        <dbReference type="ARBA" id="ARBA00012438"/>
    </source>
</evidence>
<feature type="domain" description="CheW-like" evidence="15">
    <location>
        <begin position="571"/>
        <end position="710"/>
    </location>
</feature>